<feature type="domain" description="Cell division protein A N-terminal" evidence="3">
    <location>
        <begin position="3"/>
        <end position="151"/>
    </location>
</feature>
<feature type="transmembrane region" description="Helical" evidence="2">
    <location>
        <begin position="21"/>
        <end position="41"/>
    </location>
</feature>
<feature type="transmembrane region" description="Helical" evidence="2">
    <location>
        <begin position="120"/>
        <end position="142"/>
    </location>
</feature>
<gene>
    <name evidence="5" type="ORF">HZS55_11255</name>
</gene>
<feature type="domain" description="Cell division protein A C-terminal" evidence="4">
    <location>
        <begin position="270"/>
        <end position="310"/>
    </location>
</feature>
<dbReference type="Pfam" id="PF23600">
    <property type="entry name" value="CdpA_N"/>
    <property type="match status" value="1"/>
</dbReference>
<protein>
    <submittedName>
        <fullName evidence="5">Uncharacterized protein</fullName>
    </submittedName>
</protein>
<keyword evidence="2" id="KW-0812">Transmembrane</keyword>
<evidence type="ECO:0000313" key="6">
    <source>
        <dbReference type="Proteomes" id="UP000509667"/>
    </source>
</evidence>
<evidence type="ECO:0000313" key="5">
    <source>
        <dbReference type="EMBL" id="QLH77839.1"/>
    </source>
</evidence>
<name>A0A7D5PAS1_9EURY</name>
<dbReference type="InterPro" id="IPR055564">
    <property type="entry name" value="CdpA_C"/>
</dbReference>
<dbReference type="Proteomes" id="UP000509667">
    <property type="component" value="Chromosome"/>
</dbReference>
<keyword evidence="2" id="KW-0472">Membrane</keyword>
<feature type="transmembrane region" description="Helical" evidence="2">
    <location>
        <begin position="88"/>
        <end position="108"/>
    </location>
</feature>
<feature type="compositionally biased region" description="Low complexity" evidence="1">
    <location>
        <begin position="218"/>
        <end position="238"/>
    </location>
</feature>
<keyword evidence="6" id="KW-1185">Reference proteome</keyword>
<proteinExistence type="predicted"/>
<sequence>MASLTQVYEGHLRTVTTSRRFYAGAALFGAGAAMVVASIVVSTTDVGASLGFDRIAARTLAGTLAGLGLPATFLGVFAVLPAGRTTRAASVIGASVAVLGVALFRVAYPDQWFGAGDPLGAAAVVVYFFGAMVTLTCLFAGLATFKTRNDPGGTARMEITEEGNLRLVEDAEPAGGFGSVGLFGKEPQGEVRTQTNRDEPPSSEPTNHGRDAEILADAAGGRSSPPDPSGAAADGGSATVENGGGDAGPQNGEFTDAEFVEAASERGRPDAYCGNCAHFEYVKVDEKITPYCGLHEELMEDMDACDEWSEAN</sequence>
<evidence type="ECO:0000259" key="3">
    <source>
        <dbReference type="Pfam" id="PF23600"/>
    </source>
</evidence>
<dbReference type="AlphaFoldDB" id="A0A7D5PAS1"/>
<dbReference type="OrthoDB" id="235883at2157"/>
<dbReference type="InterPro" id="IPR055563">
    <property type="entry name" value="CdpA_N"/>
</dbReference>
<evidence type="ECO:0000256" key="1">
    <source>
        <dbReference type="SAM" id="MobiDB-lite"/>
    </source>
</evidence>
<dbReference type="Pfam" id="PF23601">
    <property type="entry name" value="CdpA_C"/>
    <property type="match status" value="1"/>
</dbReference>
<feature type="region of interest" description="Disordered" evidence="1">
    <location>
        <begin position="176"/>
        <end position="253"/>
    </location>
</feature>
<evidence type="ECO:0000259" key="4">
    <source>
        <dbReference type="Pfam" id="PF23601"/>
    </source>
</evidence>
<evidence type="ECO:0000256" key="2">
    <source>
        <dbReference type="SAM" id="Phobius"/>
    </source>
</evidence>
<dbReference type="RefSeq" id="WP_179907738.1">
    <property type="nucleotide sequence ID" value="NZ_CP058910.1"/>
</dbReference>
<keyword evidence="2" id="KW-1133">Transmembrane helix</keyword>
<dbReference type="EMBL" id="CP058910">
    <property type="protein sequence ID" value="QLH77839.1"/>
    <property type="molecule type" value="Genomic_DNA"/>
</dbReference>
<dbReference type="KEGG" id="hrr:HZS55_11255"/>
<dbReference type="GeneID" id="56078448"/>
<organism evidence="5 6">
    <name type="scientific">Halosimplex rubrum</name>
    <dbReference type="NCBI Taxonomy" id="869889"/>
    <lineage>
        <taxon>Archaea</taxon>
        <taxon>Methanobacteriati</taxon>
        <taxon>Methanobacteriota</taxon>
        <taxon>Stenosarchaea group</taxon>
        <taxon>Halobacteria</taxon>
        <taxon>Halobacteriales</taxon>
        <taxon>Haloarculaceae</taxon>
        <taxon>Halosimplex</taxon>
    </lineage>
</organism>
<reference evidence="5 6" key="1">
    <citation type="submission" date="2020-07" db="EMBL/GenBank/DDBJ databases">
        <title>Halosimplex pelagicum sp. nov. and Halosimplex rubrum sp. nov., isolated from salted brown alga Laminaria, and emended description of the genus Halosimplex.</title>
        <authorList>
            <person name="Cui H."/>
        </authorList>
    </citation>
    <scope>NUCLEOTIDE SEQUENCE [LARGE SCALE GENOMIC DNA]</scope>
    <source>
        <strain evidence="5 6">R27</strain>
    </source>
</reference>
<feature type="transmembrane region" description="Helical" evidence="2">
    <location>
        <begin position="61"/>
        <end position="81"/>
    </location>
</feature>
<accession>A0A7D5PAS1</accession>